<evidence type="ECO:0000256" key="1">
    <source>
        <dbReference type="SAM" id="Phobius"/>
    </source>
</evidence>
<organism evidence="3 4">
    <name type="scientific">Cognatiluteimonas weifangensis</name>
    <dbReference type="NCBI Taxonomy" id="2303539"/>
    <lineage>
        <taxon>Bacteria</taxon>
        <taxon>Pseudomonadati</taxon>
        <taxon>Pseudomonadota</taxon>
        <taxon>Gammaproteobacteria</taxon>
        <taxon>Lysobacterales</taxon>
        <taxon>Lysobacteraceae</taxon>
        <taxon>Cognatiluteimonas</taxon>
    </lineage>
</organism>
<keyword evidence="4" id="KW-1185">Reference proteome</keyword>
<sequence>MQANPTQSGNGVPEGDRGCGARLRKAREAAGLSQADVAARLKMPLRVVQSLEVEDWSRLGAPVFVRGQLRSYSRLLGLTTAPMFEASGVAPVEPPKLVPRTYTRPLQHFAEQAARRLVYVVMTIAIAIPVWLATRPHLGSVAHDAAPLDVPAFGDAGTRDAVDQARPLVASLAPLPAPAAPALSLRLRGDSWVEIVARDGRTLEQSLLRAGEQRSYDVDEVGRVVLGDANVVDVRSHGRPADLTPYLRANVARFTVSSDGSLAPAAD</sequence>
<dbReference type="Gene3D" id="1.10.260.40">
    <property type="entry name" value="lambda repressor-like DNA-binding domains"/>
    <property type="match status" value="1"/>
</dbReference>
<feature type="transmembrane region" description="Helical" evidence="1">
    <location>
        <begin position="117"/>
        <end position="134"/>
    </location>
</feature>
<dbReference type="Proteomes" id="UP000262917">
    <property type="component" value="Unassembled WGS sequence"/>
</dbReference>
<dbReference type="InterPro" id="IPR050400">
    <property type="entry name" value="Bact_Cytoskel_RodZ"/>
</dbReference>
<gene>
    <name evidence="3" type="ORF">D0Y53_05515</name>
</gene>
<evidence type="ECO:0000259" key="2">
    <source>
        <dbReference type="PROSITE" id="PS50943"/>
    </source>
</evidence>
<keyword evidence="1" id="KW-0472">Membrane</keyword>
<dbReference type="InterPro" id="IPR025194">
    <property type="entry name" value="RodZ-like_C"/>
</dbReference>
<dbReference type="SUPFAM" id="SSF47413">
    <property type="entry name" value="lambda repressor-like DNA-binding domains"/>
    <property type="match status" value="1"/>
</dbReference>
<feature type="domain" description="HTH cro/C1-type" evidence="2">
    <location>
        <begin position="23"/>
        <end position="52"/>
    </location>
</feature>
<protein>
    <submittedName>
        <fullName evidence="3">Helix-turn-helix domain-containing protein</fullName>
    </submittedName>
</protein>
<proteinExistence type="predicted"/>
<dbReference type="Pfam" id="PF13464">
    <property type="entry name" value="RodZ_C"/>
    <property type="match status" value="1"/>
</dbReference>
<dbReference type="PROSITE" id="PS50943">
    <property type="entry name" value="HTH_CROC1"/>
    <property type="match status" value="1"/>
</dbReference>
<dbReference type="OrthoDB" id="9790252at2"/>
<evidence type="ECO:0000313" key="4">
    <source>
        <dbReference type="Proteomes" id="UP000262917"/>
    </source>
</evidence>
<comment type="caution">
    <text evidence="3">The sequence shown here is derived from an EMBL/GenBank/DDBJ whole genome shotgun (WGS) entry which is preliminary data.</text>
</comment>
<dbReference type="EMBL" id="QVPD01000004">
    <property type="protein sequence ID" value="RFP61182.1"/>
    <property type="molecule type" value="Genomic_DNA"/>
</dbReference>
<evidence type="ECO:0000313" key="3">
    <source>
        <dbReference type="EMBL" id="RFP61182.1"/>
    </source>
</evidence>
<dbReference type="Pfam" id="PF13413">
    <property type="entry name" value="HTH_25"/>
    <property type="match status" value="1"/>
</dbReference>
<name>A0A372DPA6_9GAMM</name>
<dbReference type="AlphaFoldDB" id="A0A372DPA6"/>
<keyword evidence="1" id="KW-0812">Transmembrane</keyword>
<dbReference type="PANTHER" id="PTHR34475:SF1">
    <property type="entry name" value="CYTOSKELETON PROTEIN RODZ"/>
    <property type="match status" value="1"/>
</dbReference>
<accession>A0A372DPA6</accession>
<dbReference type="GO" id="GO:0003677">
    <property type="term" value="F:DNA binding"/>
    <property type="evidence" value="ECO:0007669"/>
    <property type="project" value="InterPro"/>
</dbReference>
<reference evidence="3 4" key="1">
    <citation type="submission" date="2018-08" db="EMBL/GenBank/DDBJ databases">
        <title>Lysobacter weifangensis sp. nov., a new member of the family 'Xanthomonadaceae', isolated from soil in a farmland.</title>
        <authorList>
            <person name="Zhao H."/>
        </authorList>
    </citation>
    <scope>NUCLEOTIDE SEQUENCE [LARGE SCALE GENOMIC DNA]</scope>
    <source>
        <strain evidence="3 4">WF-2</strain>
    </source>
</reference>
<dbReference type="CDD" id="cd00093">
    <property type="entry name" value="HTH_XRE"/>
    <property type="match status" value="1"/>
</dbReference>
<keyword evidence="1" id="KW-1133">Transmembrane helix</keyword>
<dbReference type="InterPro" id="IPR010982">
    <property type="entry name" value="Lambda_DNA-bd_dom_sf"/>
</dbReference>
<dbReference type="PANTHER" id="PTHR34475">
    <property type="match status" value="1"/>
</dbReference>
<dbReference type="InterPro" id="IPR001387">
    <property type="entry name" value="Cro/C1-type_HTH"/>
</dbReference>